<dbReference type="PROSITE" id="PS51375">
    <property type="entry name" value="PPR"/>
    <property type="match status" value="6"/>
</dbReference>
<dbReference type="InterPro" id="IPR002885">
    <property type="entry name" value="PPR_rpt"/>
</dbReference>
<keyword evidence="1" id="KW-0677">Repeat</keyword>
<dbReference type="NCBIfam" id="TIGR00756">
    <property type="entry name" value="PPR"/>
    <property type="match status" value="7"/>
</dbReference>
<dbReference type="FunFam" id="1.25.40.10:FF:000343">
    <property type="entry name" value="Pentatricopeptide repeat-containing protein At3g58590"/>
    <property type="match status" value="1"/>
</dbReference>
<evidence type="ECO:0000313" key="4">
    <source>
        <dbReference type="Proteomes" id="UP001420932"/>
    </source>
</evidence>
<dbReference type="SUPFAM" id="SSF48452">
    <property type="entry name" value="TPR-like"/>
    <property type="match status" value="1"/>
</dbReference>
<dbReference type="Pfam" id="PF13041">
    <property type="entry name" value="PPR_2"/>
    <property type="match status" value="5"/>
</dbReference>
<dbReference type="PANTHER" id="PTHR47926">
    <property type="entry name" value="PENTATRICOPEPTIDE REPEAT-CONTAINING PROTEIN"/>
    <property type="match status" value="1"/>
</dbReference>
<evidence type="ECO:0000256" key="2">
    <source>
        <dbReference type="PROSITE-ProRule" id="PRU00708"/>
    </source>
</evidence>
<dbReference type="GO" id="GO:0003723">
    <property type="term" value="F:RNA binding"/>
    <property type="evidence" value="ECO:0007669"/>
    <property type="project" value="InterPro"/>
</dbReference>
<dbReference type="Pfam" id="PF20430">
    <property type="entry name" value="Eplus_motif"/>
    <property type="match status" value="1"/>
</dbReference>
<dbReference type="Proteomes" id="UP001420932">
    <property type="component" value="Unassembled WGS sequence"/>
</dbReference>
<organism evidence="3 4">
    <name type="scientific">Stephania yunnanensis</name>
    <dbReference type="NCBI Taxonomy" id="152371"/>
    <lineage>
        <taxon>Eukaryota</taxon>
        <taxon>Viridiplantae</taxon>
        <taxon>Streptophyta</taxon>
        <taxon>Embryophyta</taxon>
        <taxon>Tracheophyta</taxon>
        <taxon>Spermatophyta</taxon>
        <taxon>Magnoliopsida</taxon>
        <taxon>Ranunculales</taxon>
        <taxon>Menispermaceae</taxon>
        <taxon>Menispermoideae</taxon>
        <taxon>Cissampelideae</taxon>
        <taxon>Stephania</taxon>
    </lineage>
</organism>
<dbReference type="PANTHER" id="PTHR47926:SF382">
    <property type="entry name" value="PENTACOTRIPEPTIDE-REPEAT REGION OF PRORP DOMAIN-CONTAINING PROTEIN"/>
    <property type="match status" value="1"/>
</dbReference>
<dbReference type="FunFam" id="1.25.40.10:FF:000196">
    <property type="entry name" value="Pentatricopeptide repeat-containing protein At4g14850"/>
    <property type="match status" value="1"/>
</dbReference>
<name>A0AAP0Q3R1_9MAGN</name>
<feature type="repeat" description="PPR" evidence="2">
    <location>
        <begin position="535"/>
        <end position="569"/>
    </location>
</feature>
<dbReference type="InterPro" id="IPR046960">
    <property type="entry name" value="PPR_At4g14850-like_plant"/>
</dbReference>
<sequence>MDFTLPISNSSTKLNGYLRNHPSFSASTSMSMPSSPIVLETATNREAVTVTVTDHVRPIKNCKDTLKRFSGLLRICASRGALRDGKAVHGQVMRSEVDPDAHLWVSLMNMYVKCGDLSRARRLLDEMPERDVVAWTVVIGGLVGEGKGGEGFELYCEMRVENVLPNSFTYATVLKGCTLCLEMGFGEQLHCEVIKTGCLTDVFVGSAIVDLYAKCGKVECAERVFFTMPEQNAVSWNVLLNGYAEIGDCEKVLGMFGDMADSEARLSEFTLSSVLKGCVSSGNVRYGRAIHALVIKIGSEHDGFLSSNLLQMYSVCGMALEASKVFTRIKNPDVVVWSAMISSLVQHEYNVEAAKLFNKMRREGSKPNQFTLSSVISAATEMGDCEYGNSIHACVWKLGFDMDNTVGNSLVRMYTKNGFLEDGFRVFDAMTDQDSVSWNALLSGFHDGDACGEGPRVFNHMLTEGFKPNKYTFISTLRSCSSMSNLHCGQQLHGQIIKNDLAIDNFMETALVDMYAKCCCLEDALEVFNKMKERDTFTWTTIITGCAQNNHGETAIRYFRQMQREGVCPNEFTLSSYLRACCAMAALENGRQLHSRVIKSGQSDDLIVMSALVDMYCKCGCLIDAEAVFNNLVSRDTVAWNTIICGYSQHGQGKKALDAFQGMLDEGVLPDRITFIGVLSACSHVGLVEEGRRYFDSLSNSYGITPTIEHYACMVDILGRAGKLGEVEKFIEKMPLIPDSLIWQTVLGACCKHGNMDLGEKAAEQLLELEPQMDSTYILLSNIYASKGRWKDVSMVRAKMSSQGVKKEPGCSWVEVDGQVHVFLPNDASHPMVREIYQKLEELGQDLVSAGYIPNTDYVHHNVSHGEKVKSLLYHSESWPLLLQLSVEDYKSRFGYSRIYAFVETVIMLSSSFQTSLIEKLSSAMLVVSTTFRMALALVKIIGDLQKGRNVLMAFLLP</sequence>
<feature type="repeat" description="PPR" evidence="2">
    <location>
        <begin position="232"/>
        <end position="266"/>
    </location>
</feature>
<dbReference type="InterPro" id="IPR046848">
    <property type="entry name" value="E_motif"/>
</dbReference>
<evidence type="ECO:0008006" key="5">
    <source>
        <dbReference type="Google" id="ProtNLM"/>
    </source>
</evidence>
<protein>
    <recommendedName>
        <fullName evidence="5">Pentatricopeptide repeat-containing protein</fullName>
    </recommendedName>
</protein>
<evidence type="ECO:0000313" key="3">
    <source>
        <dbReference type="EMBL" id="KAK9162371.1"/>
    </source>
</evidence>
<dbReference type="FunFam" id="1.25.40.10:FF:000073">
    <property type="entry name" value="Pentatricopeptide repeat-containing protein chloroplastic"/>
    <property type="match status" value="1"/>
</dbReference>
<reference evidence="3 4" key="1">
    <citation type="submission" date="2024-01" db="EMBL/GenBank/DDBJ databases">
        <title>Genome assemblies of Stephania.</title>
        <authorList>
            <person name="Yang L."/>
        </authorList>
    </citation>
    <scope>NUCLEOTIDE SEQUENCE [LARGE SCALE GENOMIC DNA]</scope>
    <source>
        <strain evidence="3">YNDBR</strain>
        <tissue evidence="3">Leaf</tissue>
    </source>
</reference>
<proteinExistence type="predicted"/>
<feature type="repeat" description="PPR" evidence="2">
    <location>
        <begin position="333"/>
        <end position="367"/>
    </location>
</feature>
<comment type="caution">
    <text evidence="3">The sequence shown here is derived from an EMBL/GenBank/DDBJ whole genome shotgun (WGS) entry which is preliminary data.</text>
</comment>
<dbReference type="AlphaFoldDB" id="A0AAP0Q3R1"/>
<evidence type="ECO:0000256" key="1">
    <source>
        <dbReference type="ARBA" id="ARBA00022737"/>
    </source>
</evidence>
<dbReference type="GO" id="GO:0009451">
    <property type="term" value="P:RNA modification"/>
    <property type="evidence" value="ECO:0007669"/>
    <property type="project" value="InterPro"/>
</dbReference>
<accession>A0AAP0Q3R1</accession>
<dbReference type="FunFam" id="1.25.40.10:FF:000031">
    <property type="entry name" value="Pentatricopeptide repeat-containing protein mitochondrial"/>
    <property type="match status" value="2"/>
</dbReference>
<dbReference type="FunFam" id="1.25.40.10:FF:000366">
    <property type="entry name" value="Pentatricopeptide (PPR) repeat-containing protein"/>
    <property type="match status" value="1"/>
</dbReference>
<feature type="repeat" description="PPR" evidence="2">
    <location>
        <begin position="100"/>
        <end position="134"/>
    </location>
</feature>
<feature type="repeat" description="PPR" evidence="2">
    <location>
        <begin position="636"/>
        <end position="670"/>
    </location>
</feature>
<dbReference type="Pfam" id="PF20431">
    <property type="entry name" value="E_motif"/>
    <property type="match status" value="1"/>
</dbReference>
<feature type="repeat" description="PPR" evidence="2">
    <location>
        <begin position="434"/>
        <end position="468"/>
    </location>
</feature>
<gene>
    <name evidence="3" type="ORF">Syun_003273</name>
</gene>
<keyword evidence="4" id="KW-1185">Reference proteome</keyword>
<dbReference type="Pfam" id="PF01535">
    <property type="entry name" value="PPR"/>
    <property type="match status" value="3"/>
</dbReference>
<dbReference type="Gene3D" id="1.25.40.10">
    <property type="entry name" value="Tetratricopeptide repeat domain"/>
    <property type="match status" value="5"/>
</dbReference>
<dbReference type="EMBL" id="JBBNAF010000002">
    <property type="protein sequence ID" value="KAK9162371.1"/>
    <property type="molecule type" value="Genomic_DNA"/>
</dbReference>
<dbReference type="InterPro" id="IPR011990">
    <property type="entry name" value="TPR-like_helical_dom_sf"/>
</dbReference>
<dbReference type="InterPro" id="IPR046849">
    <property type="entry name" value="E2_motif"/>
</dbReference>